<evidence type="ECO:0000256" key="1">
    <source>
        <dbReference type="SAM" id="MobiDB-lite"/>
    </source>
</evidence>
<feature type="compositionally biased region" description="Polar residues" evidence="1">
    <location>
        <begin position="222"/>
        <end position="233"/>
    </location>
</feature>
<keyword evidence="3" id="KW-1185">Reference proteome</keyword>
<gene>
    <name evidence="2" type="ORF">K435DRAFT_793737</name>
</gene>
<dbReference type="Proteomes" id="UP000297245">
    <property type="component" value="Unassembled WGS sequence"/>
</dbReference>
<sequence length="257" mass="29127">MSSNRNSFANFENLNANNWTLWSNNMKNYLRIQNCWFAIKKAKSEYTDHEDKLKDWEEANQKAIGIIGMKIPTNLSHLQKDTAKDFWETLQNQYGKVGTAALVTKLLDLFHITFKPGQNPAVTLDSFKNKYIEISTLNDKIQIPEFVLCALLLHKIGRGWDNFISNIMTNKSTPDKTTGVNEHWTLDHLRTLLSEEYNSPLSRASHNNTYANVARFSGIQTGGTTQSFSSQRAKNTRCGAKRSNSAPAPSRTPLEVP</sequence>
<evidence type="ECO:0000313" key="2">
    <source>
        <dbReference type="EMBL" id="THV00901.1"/>
    </source>
</evidence>
<reference evidence="2 3" key="1">
    <citation type="journal article" date="2019" name="Nat. Ecol. Evol.">
        <title>Megaphylogeny resolves global patterns of mushroom evolution.</title>
        <authorList>
            <person name="Varga T."/>
            <person name="Krizsan K."/>
            <person name="Foldi C."/>
            <person name="Dima B."/>
            <person name="Sanchez-Garcia M."/>
            <person name="Sanchez-Ramirez S."/>
            <person name="Szollosi G.J."/>
            <person name="Szarkandi J.G."/>
            <person name="Papp V."/>
            <person name="Albert L."/>
            <person name="Andreopoulos W."/>
            <person name="Angelini C."/>
            <person name="Antonin V."/>
            <person name="Barry K.W."/>
            <person name="Bougher N.L."/>
            <person name="Buchanan P."/>
            <person name="Buyck B."/>
            <person name="Bense V."/>
            <person name="Catcheside P."/>
            <person name="Chovatia M."/>
            <person name="Cooper J."/>
            <person name="Damon W."/>
            <person name="Desjardin D."/>
            <person name="Finy P."/>
            <person name="Geml J."/>
            <person name="Haridas S."/>
            <person name="Hughes K."/>
            <person name="Justo A."/>
            <person name="Karasinski D."/>
            <person name="Kautmanova I."/>
            <person name="Kiss B."/>
            <person name="Kocsube S."/>
            <person name="Kotiranta H."/>
            <person name="LaButti K.M."/>
            <person name="Lechner B.E."/>
            <person name="Liimatainen K."/>
            <person name="Lipzen A."/>
            <person name="Lukacs Z."/>
            <person name="Mihaltcheva S."/>
            <person name="Morgado L.N."/>
            <person name="Niskanen T."/>
            <person name="Noordeloos M.E."/>
            <person name="Ohm R.A."/>
            <person name="Ortiz-Santana B."/>
            <person name="Ovrebo C."/>
            <person name="Racz N."/>
            <person name="Riley R."/>
            <person name="Savchenko A."/>
            <person name="Shiryaev A."/>
            <person name="Soop K."/>
            <person name="Spirin V."/>
            <person name="Szebenyi C."/>
            <person name="Tomsovsky M."/>
            <person name="Tulloss R.E."/>
            <person name="Uehling J."/>
            <person name="Grigoriev I.V."/>
            <person name="Vagvolgyi C."/>
            <person name="Papp T."/>
            <person name="Martin F.M."/>
            <person name="Miettinen O."/>
            <person name="Hibbett D.S."/>
            <person name="Nagy L.G."/>
        </authorList>
    </citation>
    <scope>NUCLEOTIDE SEQUENCE [LARGE SCALE GENOMIC DNA]</scope>
    <source>
        <strain evidence="2 3">CBS 962.96</strain>
    </source>
</reference>
<dbReference type="Pfam" id="PF14223">
    <property type="entry name" value="Retrotran_gag_2"/>
    <property type="match status" value="1"/>
</dbReference>
<dbReference type="EMBL" id="ML179097">
    <property type="protein sequence ID" value="THV00901.1"/>
    <property type="molecule type" value="Genomic_DNA"/>
</dbReference>
<dbReference type="OrthoDB" id="3032860at2759"/>
<evidence type="ECO:0000313" key="3">
    <source>
        <dbReference type="Proteomes" id="UP000297245"/>
    </source>
</evidence>
<evidence type="ECO:0008006" key="4">
    <source>
        <dbReference type="Google" id="ProtNLM"/>
    </source>
</evidence>
<organism evidence="2 3">
    <name type="scientific">Dendrothele bispora (strain CBS 962.96)</name>
    <dbReference type="NCBI Taxonomy" id="1314807"/>
    <lineage>
        <taxon>Eukaryota</taxon>
        <taxon>Fungi</taxon>
        <taxon>Dikarya</taxon>
        <taxon>Basidiomycota</taxon>
        <taxon>Agaricomycotina</taxon>
        <taxon>Agaricomycetes</taxon>
        <taxon>Agaricomycetidae</taxon>
        <taxon>Agaricales</taxon>
        <taxon>Agaricales incertae sedis</taxon>
        <taxon>Dendrothele</taxon>
    </lineage>
</organism>
<feature type="region of interest" description="Disordered" evidence="1">
    <location>
        <begin position="222"/>
        <end position="257"/>
    </location>
</feature>
<name>A0A4S8MEP7_DENBC</name>
<proteinExistence type="predicted"/>
<protein>
    <recommendedName>
        <fullName evidence="4">DUF4219 domain-containing protein</fullName>
    </recommendedName>
</protein>
<accession>A0A4S8MEP7</accession>
<dbReference type="AlphaFoldDB" id="A0A4S8MEP7"/>